<keyword evidence="1" id="KW-0539">Nucleus</keyword>
<dbReference type="Pfam" id="PF04082">
    <property type="entry name" value="Fungal_trans"/>
    <property type="match status" value="1"/>
</dbReference>
<evidence type="ECO:0000256" key="1">
    <source>
        <dbReference type="ARBA" id="ARBA00023242"/>
    </source>
</evidence>
<name>A0A1G4AX61_9PEZI</name>
<gene>
    <name evidence="4" type="ORF">CORC01_11023</name>
</gene>
<feature type="signal peptide" evidence="2">
    <location>
        <begin position="1"/>
        <end position="20"/>
    </location>
</feature>
<proteinExistence type="predicted"/>
<keyword evidence="5" id="KW-1185">Reference proteome</keyword>
<dbReference type="PANTHER" id="PTHR47431">
    <property type="entry name" value="ZN(II)2CYS6 TRANSCRIPTION FACTOR (EUROFUNG)-RELATED"/>
    <property type="match status" value="1"/>
</dbReference>
<comment type="caution">
    <text evidence="4">The sequence shown here is derived from an EMBL/GenBank/DDBJ whole genome shotgun (WGS) entry which is preliminary data.</text>
</comment>
<organism evidence="4 5">
    <name type="scientific">Colletotrichum orchidophilum</name>
    <dbReference type="NCBI Taxonomy" id="1209926"/>
    <lineage>
        <taxon>Eukaryota</taxon>
        <taxon>Fungi</taxon>
        <taxon>Dikarya</taxon>
        <taxon>Ascomycota</taxon>
        <taxon>Pezizomycotina</taxon>
        <taxon>Sordariomycetes</taxon>
        <taxon>Hypocreomycetidae</taxon>
        <taxon>Glomerellales</taxon>
        <taxon>Glomerellaceae</taxon>
        <taxon>Colletotrichum</taxon>
    </lineage>
</organism>
<evidence type="ECO:0000313" key="5">
    <source>
        <dbReference type="Proteomes" id="UP000176998"/>
    </source>
</evidence>
<dbReference type="EMBL" id="MJBS01000114">
    <property type="protein sequence ID" value="OHE93706.1"/>
    <property type="molecule type" value="Genomic_DNA"/>
</dbReference>
<reference evidence="4 5" key="1">
    <citation type="submission" date="2016-09" db="EMBL/GenBank/DDBJ databases">
        <authorList>
            <person name="Capua I."/>
            <person name="De Benedictis P."/>
            <person name="Joannis T."/>
            <person name="Lombin L.H."/>
            <person name="Cattoli G."/>
        </authorList>
    </citation>
    <scope>NUCLEOTIDE SEQUENCE [LARGE SCALE GENOMIC DNA]</scope>
    <source>
        <strain evidence="4 5">IMI 309357</strain>
    </source>
</reference>
<feature type="domain" description="Xylanolytic transcriptional activator regulatory" evidence="3">
    <location>
        <begin position="4"/>
        <end position="151"/>
    </location>
</feature>
<dbReference type="InterPro" id="IPR007219">
    <property type="entry name" value="XnlR_reg_dom"/>
</dbReference>
<dbReference type="PANTHER" id="PTHR47431:SF1">
    <property type="entry name" value="ZN(II)2CYS6 TRANSCRIPTION FACTOR (EUROFUNG)"/>
    <property type="match status" value="1"/>
</dbReference>
<dbReference type="CDD" id="cd12148">
    <property type="entry name" value="fungal_TF_MHR"/>
    <property type="match status" value="1"/>
</dbReference>
<evidence type="ECO:0000256" key="2">
    <source>
        <dbReference type="SAM" id="SignalP"/>
    </source>
</evidence>
<protein>
    <recommendedName>
        <fullName evidence="3">Xylanolytic transcriptional activator regulatory domain-containing protein</fullName>
    </recommendedName>
</protein>
<dbReference type="OrthoDB" id="10067394at2759"/>
<dbReference type="GO" id="GO:0006351">
    <property type="term" value="P:DNA-templated transcription"/>
    <property type="evidence" value="ECO:0007669"/>
    <property type="project" value="InterPro"/>
</dbReference>
<accession>A0A1G4AX61</accession>
<feature type="chain" id="PRO_5009602234" description="Xylanolytic transcriptional activator regulatory domain-containing protein" evidence="2">
    <location>
        <begin position="21"/>
        <end position="373"/>
    </location>
</feature>
<evidence type="ECO:0000313" key="4">
    <source>
        <dbReference type="EMBL" id="OHE93706.1"/>
    </source>
</evidence>
<dbReference type="AlphaFoldDB" id="A0A1G4AX61"/>
<dbReference type="GeneID" id="34564160"/>
<dbReference type="GO" id="GO:0003677">
    <property type="term" value="F:DNA binding"/>
    <property type="evidence" value="ECO:0007669"/>
    <property type="project" value="InterPro"/>
</dbReference>
<dbReference type="RefSeq" id="XP_022470870.1">
    <property type="nucleotide sequence ID" value="XM_022622650.1"/>
</dbReference>
<dbReference type="STRING" id="1209926.A0A1G4AX61"/>
<evidence type="ECO:0000259" key="3">
    <source>
        <dbReference type="Pfam" id="PF04082"/>
    </source>
</evidence>
<dbReference type="Proteomes" id="UP000176998">
    <property type="component" value="Unassembled WGS sequence"/>
</dbReference>
<sequence length="373" mass="41201">MTCWTVQGLLVLSVAAFGEGRMDLSAGWMDAATQMALDLGMQDKAFADAASDPFMAESSRRTYWALYWQGNMRAMREDSPTFMLSGVVASTELPCEEWEYQSGEIPQPLSLKNYSARDPMDEKSYSSWTYLIDLCRLSTEADSRLVSWLINLPKWKQQLVDPGGAVDMVLFHAMAYANSLRIKMQLPMEASGFGIRDLLTLGPLFKSRDMAFPRMPRCSGSSYPWLECSIALQAGLSTIGLFNFSLPPARYSPACIIGLRRAALALLDARMYGGSDSPALREKLDLLLSVLKVAGEMWPVARNIGNEVSDVLRDLNVTGNRDNINQLDSCMDAFIADMTTSGVAPDSGMFPFPEPRTVEGMFNWSAGHVNVGQ</sequence>
<dbReference type="GO" id="GO:0008270">
    <property type="term" value="F:zinc ion binding"/>
    <property type="evidence" value="ECO:0007669"/>
    <property type="project" value="InterPro"/>
</dbReference>
<keyword evidence="2" id="KW-0732">Signal</keyword>